<dbReference type="SMART" id="SM00228">
    <property type="entry name" value="PDZ"/>
    <property type="match status" value="1"/>
</dbReference>
<dbReference type="GO" id="GO:0005737">
    <property type="term" value="C:cytoplasm"/>
    <property type="evidence" value="ECO:0007669"/>
    <property type="project" value="TreeGrafter"/>
</dbReference>
<gene>
    <name evidence="11" type="ORF">J0S82_006124</name>
</gene>
<dbReference type="Gene3D" id="2.30.42.10">
    <property type="match status" value="1"/>
</dbReference>
<dbReference type="AlphaFoldDB" id="A0A8J6DGG7"/>
<proteinExistence type="inferred from homology"/>
<feature type="non-terminal residue" evidence="11">
    <location>
        <position position="1"/>
    </location>
</feature>
<dbReference type="OrthoDB" id="10038586at2759"/>
<dbReference type="Pfam" id="PF19032">
    <property type="entry name" value="Intu_longin_2"/>
    <property type="match status" value="1"/>
</dbReference>
<dbReference type="GO" id="GO:0016192">
    <property type="term" value="P:vesicle-mediated transport"/>
    <property type="evidence" value="ECO:0007669"/>
    <property type="project" value="InterPro"/>
</dbReference>
<feature type="region of interest" description="Disordered" evidence="9">
    <location>
        <begin position="1"/>
        <end position="83"/>
    </location>
</feature>
<dbReference type="InterPro" id="IPR001478">
    <property type="entry name" value="PDZ"/>
</dbReference>
<comment type="caution">
    <text evidence="11">The sequence shown here is derived from an EMBL/GenBank/DDBJ whole genome shotgun (WGS) entry which is preliminary data.</text>
</comment>
<dbReference type="PANTHER" id="PTHR21082:SF4">
    <property type="entry name" value="PROTEIN INTURNED"/>
    <property type="match status" value="1"/>
</dbReference>
<feature type="compositionally biased region" description="Pro residues" evidence="9">
    <location>
        <begin position="17"/>
        <end position="30"/>
    </location>
</feature>
<keyword evidence="7" id="KW-0970">Cilium biogenesis/degradation</keyword>
<dbReference type="GO" id="GO:0009986">
    <property type="term" value="C:cell surface"/>
    <property type="evidence" value="ECO:0007669"/>
    <property type="project" value="UniProtKB-SubCell"/>
</dbReference>
<keyword evidence="6" id="KW-0963">Cytoplasm</keyword>
<evidence type="ECO:0000313" key="12">
    <source>
        <dbReference type="Proteomes" id="UP000700334"/>
    </source>
</evidence>
<evidence type="ECO:0000256" key="3">
    <source>
        <dbReference type="ARBA" id="ARBA00010034"/>
    </source>
</evidence>
<dbReference type="Pfam" id="PF19033">
    <property type="entry name" value="Intu_longin_3"/>
    <property type="match status" value="1"/>
</dbReference>
<accession>A0A8J6DGG7</accession>
<reference evidence="11" key="1">
    <citation type="journal article" date="2021" name="Evol. Appl.">
        <title>The genome of the Pyrenean desman and the effects of bottlenecks and inbreeding on the genomic landscape of an endangered species.</title>
        <authorList>
            <person name="Escoda L."/>
            <person name="Castresana J."/>
        </authorList>
    </citation>
    <scope>NUCLEOTIDE SEQUENCE</scope>
    <source>
        <strain evidence="11">IBE-C5619</strain>
    </source>
</reference>
<evidence type="ECO:0000256" key="9">
    <source>
        <dbReference type="SAM" id="MobiDB-lite"/>
    </source>
</evidence>
<evidence type="ECO:0000256" key="7">
    <source>
        <dbReference type="ARBA" id="ARBA00022794"/>
    </source>
</evidence>
<protein>
    <recommendedName>
        <fullName evidence="4">Protein inturned</fullName>
    </recommendedName>
    <alternativeName>
        <fullName evidence="8">Inturned planar cell polarity effector homolog</fullName>
    </alternativeName>
</protein>
<keyword evidence="5" id="KW-0217">Developmental protein</keyword>
<comment type="similarity">
    <text evidence="3">Belongs to the inturned family.</text>
</comment>
<dbReference type="Pfam" id="PF19031">
    <property type="entry name" value="Intu_longin_1"/>
    <property type="match status" value="1"/>
</dbReference>
<evidence type="ECO:0000256" key="1">
    <source>
        <dbReference type="ARBA" id="ARBA00004120"/>
    </source>
</evidence>
<dbReference type="GO" id="GO:0007399">
    <property type="term" value="P:nervous system development"/>
    <property type="evidence" value="ECO:0007669"/>
    <property type="project" value="TreeGrafter"/>
</dbReference>
<dbReference type="Pfam" id="PF17820">
    <property type="entry name" value="PDZ_6"/>
    <property type="match status" value="1"/>
</dbReference>
<evidence type="ECO:0000259" key="10">
    <source>
        <dbReference type="PROSITE" id="PS50106"/>
    </source>
</evidence>
<organism evidence="11 12">
    <name type="scientific">Galemys pyrenaicus</name>
    <name type="common">Iberian desman</name>
    <name type="synonym">Pyrenean desman</name>
    <dbReference type="NCBI Taxonomy" id="202257"/>
    <lineage>
        <taxon>Eukaryota</taxon>
        <taxon>Metazoa</taxon>
        <taxon>Chordata</taxon>
        <taxon>Craniata</taxon>
        <taxon>Vertebrata</taxon>
        <taxon>Euteleostomi</taxon>
        <taxon>Mammalia</taxon>
        <taxon>Eutheria</taxon>
        <taxon>Laurasiatheria</taxon>
        <taxon>Eulipotyphla</taxon>
        <taxon>Talpidae</taxon>
        <taxon>Galemys</taxon>
    </lineage>
</organism>
<dbReference type="GO" id="GO:0060271">
    <property type="term" value="P:cilium assembly"/>
    <property type="evidence" value="ECO:0007669"/>
    <property type="project" value="InterPro"/>
</dbReference>
<keyword evidence="12" id="KW-1185">Reference proteome</keyword>
<evidence type="ECO:0000256" key="8">
    <source>
        <dbReference type="ARBA" id="ARBA00032633"/>
    </source>
</evidence>
<name>A0A8J6DGG7_GALPY</name>
<dbReference type="EMBL" id="JAGFMF010012264">
    <property type="protein sequence ID" value="KAG8505388.1"/>
    <property type="molecule type" value="Genomic_DNA"/>
</dbReference>
<feature type="domain" description="PDZ" evidence="10">
    <location>
        <begin position="211"/>
        <end position="290"/>
    </location>
</feature>
<dbReference type="InterPro" id="IPR043989">
    <property type="entry name" value="CCZ1/INTU/HSP4_longin_3"/>
</dbReference>
<dbReference type="InterPro" id="IPR041489">
    <property type="entry name" value="PDZ_6"/>
</dbReference>
<feature type="region of interest" description="Disordered" evidence="9">
    <location>
        <begin position="866"/>
        <end position="942"/>
    </location>
</feature>
<evidence type="ECO:0000256" key="5">
    <source>
        <dbReference type="ARBA" id="ARBA00022473"/>
    </source>
</evidence>
<dbReference type="InterPro" id="IPR036034">
    <property type="entry name" value="PDZ_sf"/>
</dbReference>
<dbReference type="PANTHER" id="PTHR21082">
    <property type="entry name" value="PROTEIN INTURNED"/>
    <property type="match status" value="1"/>
</dbReference>
<dbReference type="InterPro" id="IPR039151">
    <property type="entry name" value="INTU"/>
</dbReference>
<dbReference type="InterPro" id="IPR043988">
    <property type="entry name" value="CCZ1/INTU_longin_2"/>
</dbReference>
<evidence type="ECO:0000313" key="11">
    <source>
        <dbReference type="EMBL" id="KAG8505388.1"/>
    </source>
</evidence>
<dbReference type="GO" id="GO:0001736">
    <property type="term" value="P:establishment of planar polarity"/>
    <property type="evidence" value="ECO:0007669"/>
    <property type="project" value="InterPro"/>
</dbReference>
<dbReference type="Proteomes" id="UP000700334">
    <property type="component" value="Unassembled WGS sequence"/>
</dbReference>
<evidence type="ECO:0000256" key="2">
    <source>
        <dbReference type="ARBA" id="ARBA00004241"/>
    </source>
</evidence>
<evidence type="ECO:0000256" key="4">
    <source>
        <dbReference type="ARBA" id="ARBA00015639"/>
    </source>
</evidence>
<evidence type="ECO:0000256" key="6">
    <source>
        <dbReference type="ARBA" id="ARBA00022490"/>
    </source>
</evidence>
<dbReference type="GO" id="GO:0005929">
    <property type="term" value="C:cilium"/>
    <property type="evidence" value="ECO:0007669"/>
    <property type="project" value="TreeGrafter"/>
</dbReference>
<comment type="subcellular location">
    <subcellularLocation>
        <location evidence="2">Cell surface</location>
    </subcellularLocation>
    <subcellularLocation>
        <location evidence="1">Cytoplasm</location>
        <location evidence="1">Cytoskeleton</location>
        <location evidence="1">Cilium basal body</location>
    </subcellularLocation>
</comment>
<dbReference type="InterPro" id="IPR043987">
    <property type="entry name" value="CCZ1/INTU/HSP4_longin_1"/>
</dbReference>
<dbReference type="SUPFAM" id="SSF50156">
    <property type="entry name" value="PDZ domain-like"/>
    <property type="match status" value="1"/>
</dbReference>
<sequence>RRRGTGRLPRAAVLPTTPGPRSPTPLPAPPRAESRGGATPAGMFRGGRPGLPKPAPRSLEDLDSVQRVLLHRPGAGGARSPQPRLRLALARSDLQPEWLGSVQRGGELFYLELGEQEDGLPPGPLAGARVRFSDREAVAGEDPAEGRPRAPTLSRFTRILKSKGFLPRHYKKKSGHGPGPVSILKHQPHPRAGVAVQPRYKDVSVRVSPGRVARTQAREPAPLLEALLGIVHQAGWSQRRPGGPGAGPGVAVHGLRPGGPAMKSGQVAIGDVLLAVNDVGVTADSVQEVLSCILAPAQVKLTFENAHAVEREASPPRPKVAQTSAPELARLLWGGGAAAGPREALGAPHVAMYLTLQLDADSSREEQEILYQYPTSAASQRLKCARGIFLTLCDMLENVTGTPVTSSSLLLDGKRVHVAYRKDAHRLLLVGLPAEAAPLPQLQSMVDDVTRTLAFLYGSLQAVQGEGAAPWEESGGAGRALRRALRSSAFRQDHRPHLDHFFSSFFQRAFWPTRLQAGAGPCASLHEASSAQLLDTLPGVWWLPLPRDLKTELDAALSDLEAADFAELSEDRHGLRRLYTIAGASLSYKVSGSSVDEDCQQATRLLGARARASPGSAPTACVSAAGLPPRPVPPPTRSGCGLRVRPWFAPGDACPQPVSTRSLGWSVRAREGATRPARARSAPWPPALQGYLLCSHLPGPDLADIAAYCRHCGLQPLAAQRRIGQLLLWREVFPGPRPPARPSSPAPQRPAGRCFLLVVGLGHWVLCVLLEAGGCASPAVGSPGPDCVYVDQARWALQQLSRLEARLEAQLATPPGPSLSCADRFLVGPQQRPDRLVASPALGRLQGVPGAAASPPCRRALFGDCSLRTRGPSPPRSGGGADGGCEDAAGAGPSAHPMADGAWKPREASGPEDGSASLKVTTKKPALPNPFHAGGSKKAPPERELGAYSAVRLTSGPENTLFHYVALDAAQGILITPAREEVARLGGAVHPQLVGGFLRCCLAIRAGFQQALREEKGSTGHGGRPASAAEAASPLTPVKEHGVLFECCPEPWADQRKAPPVLAYWVVGRLFLHPKLRELYVCFHDSVAEVAVEMAFKLFFGLTL</sequence>
<dbReference type="PROSITE" id="PS50106">
    <property type="entry name" value="PDZ"/>
    <property type="match status" value="1"/>
</dbReference>